<evidence type="ECO:0000313" key="1">
    <source>
        <dbReference type="EMBL" id="GAG87655.1"/>
    </source>
</evidence>
<gene>
    <name evidence="1" type="ORF">S01H4_28693</name>
</gene>
<protein>
    <submittedName>
        <fullName evidence="1">Uncharacterized protein</fullName>
    </submittedName>
</protein>
<proteinExistence type="predicted"/>
<reference evidence="1" key="1">
    <citation type="journal article" date="2014" name="Front. Microbiol.">
        <title>High frequency of phylogenetically diverse reductive dehalogenase-homologous genes in deep subseafloor sedimentary metagenomes.</title>
        <authorList>
            <person name="Kawai M."/>
            <person name="Futagami T."/>
            <person name="Toyoda A."/>
            <person name="Takaki Y."/>
            <person name="Nishi S."/>
            <person name="Hori S."/>
            <person name="Arai W."/>
            <person name="Tsubouchi T."/>
            <person name="Morono Y."/>
            <person name="Uchiyama I."/>
            <person name="Ito T."/>
            <person name="Fujiyama A."/>
            <person name="Inagaki F."/>
            <person name="Takami H."/>
        </authorList>
    </citation>
    <scope>NUCLEOTIDE SEQUENCE</scope>
    <source>
        <strain evidence="1">Expedition CK06-06</strain>
    </source>
</reference>
<name>X1AY06_9ZZZZ</name>
<organism evidence="1">
    <name type="scientific">marine sediment metagenome</name>
    <dbReference type="NCBI Taxonomy" id="412755"/>
    <lineage>
        <taxon>unclassified sequences</taxon>
        <taxon>metagenomes</taxon>
        <taxon>ecological metagenomes</taxon>
    </lineage>
</organism>
<comment type="caution">
    <text evidence="1">The sequence shown here is derived from an EMBL/GenBank/DDBJ whole genome shotgun (WGS) entry which is preliminary data.</text>
</comment>
<dbReference type="EMBL" id="BART01014349">
    <property type="protein sequence ID" value="GAG87655.1"/>
    <property type="molecule type" value="Genomic_DNA"/>
</dbReference>
<sequence length="54" mass="6098">MKNQVSLEEIINTIAIMTIGSFIEDGLNMRFKILLAPSKIAQKALTRMGIEYKN</sequence>
<dbReference type="AlphaFoldDB" id="X1AY06"/>
<accession>X1AY06</accession>